<keyword evidence="3" id="KW-1185">Reference proteome</keyword>
<dbReference type="EMBL" id="BOPF01000002">
    <property type="protein sequence ID" value="GIJ43259.1"/>
    <property type="molecule type" value="Genomic_DNA"/>
</dbReference>
<sequence length="195" mass="19035">MRMRFGSGVAVAVCGVVVAGLVGGCTSGGGGSPAGDTAPSVSAPVSAGAQAASTAPASPPGSPGPAASGAPGGPASGDPPPPADATLVIFLRLSPADAGEPQTEVTDPTKLDGLPLPAAQLDRVRTAVRPYQRRGLRLFAFTRIGCQATGATLSINVDGMLVVLTGGENTACFAAEYFLAVFAVPSGKVPPGTRP</sequence>
<dbReference type="AlphaFoldDB" id="A0A8J3YDR0"/>
<feature type="compositionally biased region" description="Low complexity" evidence="1">
    <location>
        <begin position="34"/>
        <end position="56"/>
    </location>
</feature>
<proteinExistence type="predicted"/>
<evidence type="ECO:0000313" key="2">
    <source>
        <dbReference type="EMBL" id="GIJ43259.1"/>
    </source>
</evidence>
<evidence type="ECO:0000313" key="3">
    <source>
        <dbReference type="Proteomes" id="UP000619260"/>
    </source>
</evidence>
<evidence type="ECO:0008006" key="4">
    <source>
        <dbReference type="Google" id="ProtNLM"/>
    </source>
</evidence>
<organism evidence="2 3">
    <name type="scientific">Virgisporangium aliadipatigenens</name>
    <dbReference type="NCBI Taxonomy" id="741659"/>
    <lineage>
        <taxon>Bacteria</taxon>
        <taxon>Bacillati</taxon>
        <taxon>Actinomycetota</taxon>
        <taxon>Actinomycetes</taxon>
        <taxon>Micromonosporales</taxon>
        <taxon>Micromonosporaceae</taxon>
        <taxon>Virgisporangium</taxon>
    </lineage>
</organism>
<dbReference type="Proteomes" id="UP000619260">
    <property type="component" value="Unassembled WGS sequence"/>
</dbReference>
<name>A0A8J3YDR0_9ACTN</name>
<feature type="region of interest" description="Disordered" evidence="1">
    <location>
        <begin position="29"/>
        <end position="81"/>
    </location>
</feature>
<reference evidence="2" key="1">
    <citation type="submission" date="2021-01" db="EMBL/GenBank/DDBJ databases">
        <title>Whole genome shotgun sequence of Virgisporangium aliadipatigenens NBRC 105644.</title>
        <authorList>
            <person name="Komaki H."/>
            <person name="Tamura T."/>
        </authorList>
    </citation>
    <scope>NUCLEOTIDE SEQUENCE</scope>
    <source>
        <strain evidence="2">NBRC 105644</strain>
    </source>
</reference>
<comment type="caution">
    <text evidence="2">The sequence shown here is derived from an EMBL/GenBank/DDBJ whole genome shotgun (WGS) entry which is preliminary data.</text>
</comment>
<protein>
    <recommendedName>
        <fullName evidence="4">Lipoprotein</fullName>
    </recommendedName>
</protein>
<dbReference type="PROSITE" id="PS51257">
    <property type="entry name" value="PROKAR_LIPOPROTEIN"/>
    <property type="match status" value="1"/>
</dbReference>
<accession>A0A8J3YDR0</accession>
<gene>
    <name evidence="2" type="ORF">Val02_01450</name>
</gene>
<evidence type="ECO:0000256" key="1">
    <source>
        <dbReference type="SAM" id="MobiDB-lite"/>
    </source>
</evidence>